<gene>
    <name evidence="1" type="ORF">CGI_10026628</name>
</gene>
<dbReference type="EMBL" id="JH816764">
    <property type="protein sequence ID" value="EKC38823.1"/>
    <property type="molecule type" value="Genomic_DNA"/>
</dbReference>
<evidence type="ECO:0000313" key="1">
    <source>
        <dbReference type="EMBL" id="EKC38823.1"/>
    </source>
</evidence>
<sequence length="116" mass="12824">MPPDPVAQLCEFVDQVMIVNFCIPSHLVTRKPTSETTVDVNSKPGPEVLIYTAPNGPPADLPFDSEGRYVYPAYLIRGDKIHSQEVHFRLLRKLEKADPGRCPAKTNLLPDTGPIA</sequence>
<protein>
    <submittedName>
        <fullName evidence="1">Uncharacterized protein</fullName>
    </submittedName>
</protein>
<organism evidence="1">
    <name type="scientific">Magallana gigas</name>
    <name type="common">Pacific oyster</name>
    <name type="synonym">Crassostrea gigas</name>
    <dbReference type="NCBI Taxonomy" id="29159"/>
    <lineage>
        <taxon>Eukaryota</taxon>
        <taxon>Metazoa</taxon>
        <taxon>Spiralia</taxon>
        <taxon>Lophotrochozoa</taxon>
        <taxon>Mollusca</taxon>
        <taxon>Bivalvia</taxon>
        <taxon>Autobranchia</taxon>
        <taxon>Pteriomorphia</taxon>
        <taxon>Ostreida</taxon>
        <taxon>Ostreoidea</taxon>
        <taxon>Ostreidae</taxon>
        <taxon>Magallana</taxon>
    </lineage>
</organism>
<dbReference type="HOGENOM" id="CLU_2099214_0_0_1"/>
<proteinExistence type="predicted"/>
<reference evidence="1" key="1">
    <citation type="journal article" date="2012" name="Nature">
        <title>The oyster genome reveals stress adaptation and complexity of shell formation.</title>
        <authorList>
            <person name="Zhang G."/>
            <person name="Fang X."/>
            <person name="Guo X."/>
            <person name="Li L."/>
            <person name="Luo R."/>
            <person name="Xu F."/>
            <person name="Yang P."/>
            <person name="Zhang L."/>
            <person name="Wang X."/>
            <person name="Qi H."/>
            <person name="Xiong Z."/>
            <person name="Que H."/>
            <person name="Xie Y."/>
            <person name="Holland P.W."/>
            <person name="Paps J."/>
            <person name="Zhu Y."/>
            <person name="Wu F."/>
            <person name="Chen Y."/>
            <person name="Wang J."/>
            <person name="Peng C."/>
            <person name="Meng J."/>
            <person name="Yang L."/>
            <person name="Liu J."/>
            <person name="Wen B."/>
            <person name="Zhang N."/>
            <person name="Huang Z."/>
            <person name="Zhu Q."/>
            <person name="Feng Y."/>
            <person name="Mount A."/>
            <person name="Hedgecock D."/>
            <person name="Xu Z."/>
            <person name="Liu Y."/>
            <person name="Domazet-Loso T."/>
            <person name="Du Y."/>
            <person name="Sun X."/>
            <person name="Zhang S."/>
            <person name="Liu B."/>
            <person name="Cheng P."/>
            <person name="Jiang X."/>
            <person name="Li J."/>
            <person name="Fan D."/>
            <person name="Wang W."/>
            <person name="Fu W."/>
            <person name="Wang T."/>
            <person name="Wang B."/>
            <person name="Zhang J."/>
            <person name="Peng Z."/>
            <person name="Li Y."/>
            <person name="Li N."/>
            <person name="Wang J."/>
            <person name="Chen M."/>
            <person name="He Y."/>
            <person name="Tan F."/>
            <person name="Song X."/>
            <person name="Zheng Q."/>
            <person name="Huang R."/>
            <person name="Yang H."/>
            <person name="Du X."/>
            <person name="Chen L."/>
            <person name="Yang M."/>
            <person name="Gaffney P.M."/>
            <person name="Wang S."/>
            <person name="Luo L."/>
            <person name="She Z."/>
            <person name="Ming Y."/>
            <person name="Huang W."/>
            <person name="Zhang S."/>
            <person name="Huang B."/>
            <person name="Zhang Y."/>
            <person name="Qu T."/>
            <person name="Ni P."/>
            <person name="Miao G."/>
            <person name="Wang J."/>
            <person name="Wang Q."/>
            <person name="Steinberg C.E."/>
            <person name="Wang H."/>
            <person name="Li N."/>
            <person name="Qian L."/>
            <person name="Zhang G."/>
            <person name="Li Y."/>
            <person name="Yang H."/>
            <person name="Liu X."/>
            <person name="Wang J."/>
            <person name="Yin Y."/>
            <person name="Wang J."/>
        </authorList>
    </citation>
    <scope>NUCLEOTIDE SEQUENCE [LARGE SCALE GENOMIC DNA]</scope>
    <source>
        <strain evidence="1">05x7-T-G4-1.051#20</strain>
    </source>
</reference>
<dbReference type="InParanoid" id="K1QYP3"/>
<dbReference type="AlphaFoldDB" id="K1QYP3"/>
<accession>K1QYP3</accession>
<name>K1QYP3_MAGGI</name>